<organism evidence="1">
    <name type="scientific">marine metagenome</name>
    <dbReference type="NCBI Taxonomy" id="408172"/>
    <lineage>
        <taxon>unclassified sequences</taxon>
        <taxon>metagenomes</taxon>
        <taxon>ecological metagenomes</taxon>
    </lineage>
</organism>
<dbReference type="EMBL" id="UINC01225073">
    <property type="protein sequence ID" value="SVE54973.1"/>
    <property type="molecule type" value="Genomic_DNA"/>
</dbReference>
<sequence length="26" mass="2949">VCKLVSPRVEGIFDQALIEITRIFSD</sequence>
<evidence type="ECO:0000313" key="1">
    <source>
        <dbReference type="EMBL" id="SVE54973.1"/>
    </source>
</evidence>
<feature type="non-terminal residue" evidence="1">
    <location>
        <position position="26"/>
    </location>
</feature>
<feature type="non-terminal residue" evidence="1">
    <location>
        <position position="1"/>
    </location>
</feature>
<dbReference type="AlphaFoldDB" id="A0A383EEW2"/>
<reference evidence="1" key="1">
    <citation type="submission" date="2018-05" db="EMBL/GenBank/DDBJ databases">
        <authorList>
            <person name="Lanie J.A."/>
            <person name="Ng W.-L."/>
            <person name="Kazmierczak K.M."/>
            <person name="Andrzejewski T.M."/>
            <person name="Davidsen T.M."/>
            <person name="Wayne K.J."/>
            <person name="Tettelin H."/>
            <person name="Glass J.I."/>
            <person name="Rusch D."/>
            <person name="Podicherti R."/>
            <person name="Tsui H.-C.T."/>
            <person name="Winkler M.E."/>
        </authorList>
    </citation>
    <scope>NUCLEOTIDE SEQUENCE</scope>
</reference>
<name>A0A383EEW2_9ZZZZ</name>
<proteinExistence type="predicted"/>
<accession>A0A383EEW2</accession>
<gene>
    <name evidence="1" type="ORF">METZ01_LOCUS507827</name>
</gene>
<protein>
    <submittedName>
        <fullName evidence="1">Uncharacterized protein</fullName>
    </submittedName>
</protein>